<evidence type="ECO:0000259" key="11">
    <source>
        <dbReference type="PROSITE" id="PS51278"/>
    </source>
</evidence>
<keyword evidence="12" id="KW-0436">Ligase</keyword>
<dbReference type="PANTHER" id="PTHR43284">
    <property type="entry name" value="ASPARAGINE SYNTHETASE (GLUTAMINE-HYDROLYZING)"/>
    <property type="match status" value="1"/>
</dbReference>
<evidence type="ECO:0000256" key="2">
    <source>
        <dbReference type="ARBA" id="ARBA00005752"/>
    </source>
</evidence>
<dbReference type="AlphaFoldDB" id="A0A445MU30"/>
<comment type="catalytic activity">
    <reaction evidence="7">
        <text>L-aspartate + L-glutamine + ATP + H2O = L-asparagine + L-glutamate + AMP + diphosphate + H(+)</text>
        <dbReference type="Rhea" id="RHEA:12228"/>
        <dbReference type="ChEBI" id="CHEBI:15377"/>
        <dbReference type="ChEBI" id="CHEBI:15378"/>
        <dbReference type="ChEBI" id="CHEBI:29985"/>
        <dbReference type="ChEBI" id="CHEBI:29991"/>
        <dbReference type="ChEBI" id="CHEBI:30616"/>
        <dbReference type="ChEBI" id="CHEBI:33019"/>
        <dbReference type="ChEBI" id="CHEBI:58048"/>
        <dbReference type="ChEBI" id="CHEBI:58359"/>
        <dbReference type="ChEBI" id="CHEBI:456215"/>
        <dbReference type="EC" id="6.3.5.4"/>
    </reaction>
</comment>
<dbReference type="GO" id="GO:0004066">
    <property type="term" value="F:asparagine synthase (glutamine-hydrolyzing) activity"/>
    <property type="evidence" value="ECO:0007669"/>
    <property type="project" value="UniProtKB-EC"/>
</dbReference>
<dbReference type="NCBIfam" id="TIGR01536">
    <property type="entry name" value="asn_synth_AEB"/>
    <property type="match status" value="1"/>
</dbReference>
<evidence type="ECO:0000256" key="8">
    <source>
        <dbReference type="PIRSR" id="PIRSR001589-1"/>
    </source>
</evidence>
<reference evidence="12" key="1">
    <citation type="submission" date="2018-01" db="EMBL/GenBank/DDBJ databases">
        <authorList>
            <person name="Regsiter A."/>
            <person name="William W."/>
        </authorList>
    </citation>
    <scope>NUCLEOTIDE SEQUENCE</scope>
    <source>
        <strain evidence="12">TRIP AH-1</strain>
    </source>
</reference>
<dbReference type="SUPFAM" id="SSF56235">
    <property type="entry name" value="N-terminal nucleophile aminohydrolases (Ntn hydrolases)"/>
    <property type="match status" value="1"/>
</dbReference>
<dbReference type="CDD" id="cd00712">
    <property type="entry name" value="AsnB"/>
    <property type="match status" value="1"/>
</dbReference>
<dbReference type="InterPro" id="IPR029055">
    <property type="entry name" value="Ntn_hydrolases_N"/>
</dbReference>
<evidence type="ECO:0000313" key="12">
    <source>
        <dbReference type="EMBL" id="SPD72968.1"/>
    </source>
</evidence>
<gene>
    <name evidence="12" type="primary">asnB</name>
    <name evidence="12" type="ORF">PITCH_A1620012</name>
</gene>
<dbReference type="EMBL" id="OJIN01000071">
    <property type="protein sequence ID" value="SPD72968.1"/>
    <property type="molecule type" value="Genomic_DNA"/>
</dbReference>
<name>A0A445MU30_9BACT</name>
<dbReference type="Gene3D" id="3.60.20.10">
    <property type="entry name" value="Glutamine Phosphoribosylpyrophosphate, subunit 1, domain 1"/>
    <property type="match status" value="1"/>
</dbReference>
<keyword evidence="4 9" id="KW-0547">Nucleotide-binding</keyword>
<keyword evidence="8" id="KW-0028">Amino-acid biosynthesis</keyword>
<feature type="binding site" evidence="9">
    <location>
        <position position="292"/>
    </location>
    <ligand>
        <name>ATP</name>
        <dbReference type="ChEBI" id="CHEBI:30616"/>
    </ligand>
</feature>
<keyword evidence="5 9" id="KW-0067">ATP-binding</keyword>
<dbReference type="Pfam" id="PF00733">
    <property type="entry name" value="Asn_synthase"/>
    <property type="match status" value="1"/>
</dbReference>
<feature type="domain" description="Glutamine amidotransferase type-2" evidence="11">
    <location>
        <begin position="2"/>
        <end position="213"/>
    </location>
</feature>
<dbReference type="InterPro" id="IPR033738">
    <property type="entry name" value="AsnB_N"/>
</dbReference>
<comment type="similarity">
    <text evidence="2">Belongs to the asparagine synthetase family.</text>
</comment>
<dbReference type="GO" id="GO:0006529">
    <property type="term" value="P:asparagine biosynthetic process"/>
    <property type="evidence" value="ECO:0007669"/>
    <property type="project" value="UniProtKB-KW"/>
</dbReference>
<evidence type="ECO:0000256" key="5">
    <source>
        <dbReference type="ARBA" id="ARBA00022840"/>
    </source>
</evidence>
<dbReference type="InterPro" id="IPR001962">
    <property type="entry name" value="Asn_synthase"/>
</dbReference>
<dbReference type="GO" id="GO:0005524">
    <property type="term" value="F:ATP binding"/>
    <property type="evidence" value="ECO:0007669"/>
    <property type="project" value="UniProtKB-KW"/>
</dbReference>
<keyword evidence="6 8" id="KW-0315">Glutamine amidotransferase</keyword>
<feature type="active site" description="For GATase activity" evidence="8">
    <location>
        <position position="2"/>
    </location>
</feature>
<evidence type="ECO:0000256" key="10">
    <source>
        <dbReference type="PIRSR" id="PIRSR001589-3"/>
    </source>
</evidence>
<sequence>MCGICGIVNIKHSAPPETDTLNRMIGRLRHRGPDSSGYYRDSLVALGHARLSIIDLESGAQPLSNEDGSIWITFNGEIFNYVELASELRGYGHQFKTKSDTEVIVHAYEQWGTSCFSHFNGQWAIGLWDIRNRRVILSRDRLGIRPLYYTFIADRFLFASEIKALFADRKVAREFDPVGLSEIFTFWSPIAPRTVFKGVEELRPGHYAVIENGRIKSEPYWSIMFPQADNEDDISEEENASALRERLIESSRLRFTRSDVPVGAYLSGGIDSSITSAIVANYTEAPLKTFSIRFSDSEFDEGSYQQEMVKMLGAVHRDVIVTHEDIGNVFPDVIWHTERPILRTAPAPLFLLSKLVRESGYKVVVTGEGADEVLAGYDIFREAKVRLFLARDPGSKKRANIFLKLYPWMARNPGSAPAFARSFFGKGVDIHDPGISHRTRWDTSWAIRHLVNPELRSEMEQSKVADEFLLRLPDSHHNWDPLSRAQWLEMVSLLSGYILSAQGDRMLMANSVEGRFPFLDCNVVDFANHLPARHKLLGLDEKHLLKAAFRDLIPTSILNRPKQPYRAPDAASFFNVNRLEWVEDLLSVDSLKRAGIFIPDQVVRLIDKARRIKGLKMSNTDNMRIVAVLSTMLTYHHYIANDGRGKSNETPAGPVTVVDNCLSNRIC</sequence>
<evidence type="ECO:0000256" key="9">
    <source>
        <dbReference type="PIRSR" id="PIRSR001589-2"/>
    </source>
</evidence>
<dbReference type="PANTHER" id="PTHR43284:SF1">
    <property type="entry name" value="ASPARAGINE SYNTHETASE"/>
    <property type="match status" value="1"/>
</dbReference>
<evidence type="ECO:0000256" key="4">
    <source>
        <dbReference type="ARBA" id="ARBA00022741"/>
    </source>
</evidence>
<protein>
    <recommendedName>
        <fullName evidence="3">asparagine synthase (glutamine-hydrolyzing)</fullName>
        <ecNumber evidence="3">6.3.5.4</ecNumber>
    </recommendedName>
</protein>
<dbReference type="InterPro" id="IPR006426">
    <property type="entry name" value="Asn_synth_AEB"/>
</dbReference>
<feature type="binding site" evidence="9">
    <location>
        <position position="100"/>
    </location>
    <ligand>
        <name>L-glutamine</name>
        <dbReference type="ChEBI" id="CHEBI:58359"/>
    </ligand>
</feature>
<accession>A0A445MU30</accession>
<evidence type="ECO:0000256" key="6">
    <source>
        <dbReference type="ARBA" id="ARBA00022962"/>
    </source>
</evidence>
<dbReference type="Gene3D" id="3.40.50.620">
    <property type="entry name" value="HUPs"/>
    <property type="match status" value="2"/>
</dbReference>
<dbReference type="CDD" id="cd01991">
    <property type="entry name" value="Asn_synthase_B_C"/>
    <property type="match status" value="1"/>
</dbReference>
<evidence type="ECO:0000256" key="7">
    <source>
        <dbReference type="ARBA" id="ARBA00048741"/>
    </source>
</evidence>
<keyword evidence="8" id="KW-0061">Asparagine biosynthesis</keyword>
<feature type="site" description="Important for beta-aspartyl-AMP intermediate formation" evidence="10">
    <location>
        <position position="368"/>
    </location>
</feature>
<comment type="pathway">
    <text evidence="1">Amino-acid biosynthesis; L-asparagine biosynthesis; L-asparagine from L-aspartate (L-Gln route): step 1/1.</text>
</comment>
<dbReference type="Pfam" id="PF13537">
    <property type="entry name" value="GATase_7"/>
    <property type="match status" value="1"/>
</dbReference>
<dbReference type="EC" id="6.3.5.4" evidence="3"/>
<evidence type="ECO:0000256" key="3">
    <source>
        <dbReference type="ARBA" id="ARBA00012737"/>
    </source>
</evidence>
<dbReference type="PROSITE" id="PS51278">
    <property type="entry name" value="GATASE_TYPE_2"/>
    <property type="match status" value="1"/>
</dbReference>
<dbReference type="SUPFAM" id="SSF52402">
    <property type="entry name" value="Adenine nucleotide alpha hydrolases-like"/>
    <property type="match status" value="1"/>
</dbReference>
<dbReference type="InterPro" id="IPR051786">
    <property type="entry name" value="ASN_synthetase/amidase"/>
</dbReference>
<proteinExistence type="inferred from homology"/>
<organism evidence="12">
    <name type="scientific">uncultured Desulfobacterium sp</name>
    <dbReference type="NCBI Taxonomy" id="201089"/>
    <lineage>
        <taxon>Bacteria</taxon>
        <taxon>Pseudomonadati</taxon>
        <taxon>Thermodesulfobacteriota</taxon>
        <taxon>Desulfobacteria</taxon>
        <taxon>Desulfobacterales</taxon>
        <taxon>Desulfobacteriaceae</taxon>
        <taxon>Desulfobacterium</taxon>
        <taxon>environmental samples</taxon>
    </lineage>
</organism>
<dbReference type="InterPro" id="IPR017932">
    <property type="entry name" value="GATase_2_dom"/>
</dbReference>
<dbReference type="GO" id="GO:0005829">
    <property type="term" value="C:cytosol"/>
    <property type="evidence" value="ECO:0007669"/>
    <property type="project" value="TreeGrafter"/>
</dbReference>
<dbReference type="PIRSF" id="PIRSF001589">
    <property type="entry name" value="Asn_synthetase_glu-h"/>
    <property type="match status" value="1"/>
</dbReference>
<evidence type="ECO:0000256" key="1">
    <source>
        <dbReference type="ARBA" id="ARBA00005187"/>
    </source>
</evidence>
<dbReference type="InterPro" id="IPR014729">
    <property type="entry name" value="Rossmann-like_a/b/a_fold"/>
</dbReference>